<feature type="transmembrane region" description="Helical" evidence="6">
    <location>
        <begin position="12"/>
        <end position="30"/>
    </location>
</feature>
<dbReference type="InterPro" id="IPR036259">
    <property type="entry name" value="MFS_trans_sf"/>
</dbReference>
<dbReference type="PANTHER" id="PTHR43124">
    <property type="entry name" value="PURINE EFFLUX PUMP PBUE"/>
    <property type="match status" value="1"/>
</dbReference>
<keyword evidence="2" id="KW-1003">Cell membrane</keyword>
<keyword evidence="5 6" id="KW-0472">Membrane</keyword>
<feature type="transmembrane region" description="Helical" evidence="6">
    <location>
        <begin position="283"/>
        <end position="303"/>
    </location>
</feature>
<evidence type="ECO:0000256" key="5">
    <source>
        <dbReference type="ARBA" id="ARBA00023136"/>
    </source>
</evidence>
<evidence type="ECO:0000256" key="3">
    <source>
        <dbReference type="ARBA" id="ARBA00022692"/>
    </source>
</evidence>
<feature type="domain" description="Major facilitator superfamily (MFS) profile" evidence="7">
    <location>
        <begin position="126"/>
        <end position="515"/>
    </location>
</feature>
<reference evidence="8" key="1">
    <citation type="submission" date="2021-01" db="EMBL/GenBank/DDBJ databases">
        <authorList>
            <person name="Corre E."/>
            <person name="Pelletier E."/>
            <person name="Niang G."/>
            <person name="Scheremetjew M."/>
            <person name="Finn R."/>
            <person name="Kale V."/>
            <person name="Holt S."/>
            <person name="Cochrane G."/>
            <person name="Meng A."/>
            <person name="Brown T."/>
            <person name="Cohen L."/>
        </authorList>
    </citation>
    <scope>NUCLEOTIDE SEQUENCE</scope>
    <source>
        <strain evidence="8">CCMP645</strain>
    </source>
</reference>
<dbReference type="InterPro" id="IPR020846">
    <property type="entry name" value="MFS_dom"/>
</dbReference>
<dbReference type="GO" id="GO:0022857">
    <property type="term" value="F:transmembrane transporter activity"/>
    <property type="evidence" value="ECO:0007669"/>
    <property type="project" value="InterPro"/>
</dbReference>
<dbReference type="EMBL" id="HBIZ01028666">
    <property type="protein sequence ID" value="CAE0765615.1"/>
    <property type="molecule type" value="Transcribed_RNA"/>
</dbReference>
<keyword evidence="4 6" id="KW-1133">Transmembrane helix</keyword>
<evidence type="ECO:0000256" key="4">
    <source>
        <dbReference type="ARBA" id="ARBA00022989"/>
    </source>
</evidence>
<feature type="transmembrane region" description="Helical" evidence="6">
    <location>
        <begin position="224"/>
        <end position="242"/>
    </location>
</feature>
<sequence length="520" mass="54170">MLLQMMLKQGGAMWWLSCVMIISSAIGSFVTQDHAQKADGPAAVNCMRPKFLQAISVENARATLEGARRAGCLRGTRPCLQRCSNTVDRTSADTTHAKATASSRGVAVQASLHLRGGGGMRDALAEQFPLQSLALVFVLGLALVTLTPTPFLVDQLGAARGMRLLTILSTSSAAAEILLSPVAGTLTDSVGRKPVLLASLLTAFAATAGAAAMPTVAIISASKFVSSLSLGMFFLSAGTMLADNYRMTPTKLAAASGLLFAIVNGGFGLGVALSVLLPPSVRQRYIAGAVVLLTSVGLAALAVPETLPRQSRAVFKVPRFNPFSGARLLQYDRRMQLLVLLASLLLAPLFMGDTMQVYAITQWKLNPAQVSQLFTAMAISGVVANSASGILIKTMGLRNFSLLATASSLLGWSGFLSSARVALVCTAVGLLGTARTLGAVTMMTAHAGKLGIPQGQVAGDRSNLIAWLKVLGPIIYGQLYVQGFKAGAPQLPFVLNVILMLVALCLTPFALPSIAQVAGS</sequence>
<feature type="transmembrane region" description="Helical" evidence="6">
    <location>
        <begin position="337"/>
        <end position="361"/>
    </location>
</feature>
<dbReference type="PANTHER" id="PTHR43124:SF3">
    <property type="entry name" value="CHLORAMPHENICOL EFFLUX PUMP RV0191"/>
    <property type="match status" value="1"/>
</dbReference>
<feature type="transmembrane region" description="Helical" evidence="6">
    <location>
        <begin position="130"/>
        <end position="152"/>
    </location>
</feature>
<keyword evidence="3 6" id="KW-0812">Transmembrane</keyword>
<feature type="transmembrane region" description="Helical" evidence="6">
    <location>
        <begin position="421"/>
        <end position="443"/>
    </location>
</feature>
<dbReference type="Pfam" id="PF07690">
    <property type="entry name" value="MFS_1"/>
    <property type="match status" value="1"/>
</dbReference>
<feature type="transmembrane region" description="Helical" evidence="6">
    <location>
        <begin position="164"/>
        <end position="183"/>
    </location>
</feature>
<comment type="subcellular location">
    <subcellularLocation>
        <location evidence="1">Cell membrane</location>
        <topology evidence="1">Multi-pass membrane protein</topology>
    </subcellularLocation>
</comment>
<evidence type="ECO:0000256" key="2">
    <source>
        <dbReference type="ARBA" id="ARBA00022475"/>
    </source>
</evidence>
<proteinExistence type="predicted"/>
<feature type="transmembrane region" description="Helical" evidence="6">
    <location>
        <begin position="493"/>
        <end position="515"/>
    </location>
</feature>
<accession>A0A7S4BH15</accession>
<feature type="transmembrane region" description="Helical" evidence="6">
    <location>
        <begin position="195"/>
        <end position="218"/>
    </location>
</feature>
<dbReference type="PROSITE" id="PS50850">
    <property type="entry name" value="MFS"/>
    <property type="match status" value="1"/>
</dbReference>
<organism evidence="8">
    <name type="scientific">Chrysotila carterae</name>
    <name type="common">Marine alga</name>
    <name type="synonym">Syracosphaera carterae</name>
    <dbReference type="NCBI Taxonomy" id="13221"/>
    <lineage>
        <taxon>Eukaryota</taxon>
        <taxon>Haptista</taxon>
        <taxon>Haptophyta</taxon>
        <taxon>Prymnesiophyceae</taxon>
        <taxon>Isochrysidales</taxon>
        <taxon>Isochrysidaceae</taxon>
        <taxon>Chrysotila</taxon>
    </lineage>
</organism>
<evidence type="ECO:0000313" key="8">
    <source>
        <dbReference type="EMBL" id="CAE0765615.1"/>
    </source>
</evidence>
<feature type="transmembrane region" description="Helical" evidence="6">
    <location>
        <begin position="373"/>
        <end position="392"/>
    </location>
</feature>
<feature type="transmembrane region" description="Helical" evidence="6">
    <location>
        <begin position="254"/>
        <end position="277"/>
    </location>
</feature>
<evidence type="ECO:0000256" key="6">
    <source>
        <dbReference type="SAM" id="Phobius"/>
    </source>
</evidence>
<dbReference type="SUPFAM" id="SSF103473">
    <property type="entry name" value="MFS general substrate transporter"/>
    <property type="match status" value="1"/>
</dbReference>
<evidence type="ECO:0000256" key="1">
    <source>
        <dbReference type="ARBA" id="ARBA00004651"/>
    </source>
</evidence>
<dbReference type="InterPro" id="IPR050189">
    <property type="entry name" value="MFS_Efflux_Transporters"/>
</dbReference>
<gene>
    <name evidence="8" type="ORF">PCAR00345_LOCUS18227</name>
</gene>
<dbReference type="InterPro" id="IPR011701">
    <property type="entry name" value="MFS"/>
</dbReference>
<dbReference type="Gene3D" id="1.20.1250.20">
    <property type="entry name" value="MFS general substrate transporter like domains"/>
    <property type="match status" value="2"/>
</dbReference>
<dbReference type="GO" id="GO:0005886">
    <property type="term" value="C:plasma membrane"/>
    <property type="evidence" value="ECO:0007669"/>
    <property type="project" value="UniProtKB-SubCell"/>
</dbReference>
<evidence type="ECO:0000259" key="7">
    <source>
        <dbReference type="PROSITE" id="PS50850"/>
    </source>
</evidence>
<name>A0A7S4BH15_CHRCT</name>
<protein>
    <recommendedName>
        <fullName evidence="7">Major facilitator superfamily (MFS) profile domain-containing protein</fullName>
    </recommendedName>
</protein>
<dbReference type="AlphaFoldDB" id="A0A7S4BH15"/>